<comment type="caution">
    <text evidence="2">The sequence shown here is derived from an EMBL/GenBank/DDBJ whole genome shotgun (WGS) entry which is preliminary data.</text>
</comment>
<name>A0ABU1SM13_9HYPH</name>
<feature type="signal peptide" evidence="1">
    <location>
        <begin position="1"/>
        <end position="20"/>
    </location>
</feature>
<keyword evidence="3" id="KW-1185">Reference proteome</keyword>
<proteinExistence type="predicted"/>
<organism evidence="2 3">
    <name type="scientific">Rhizobium miluonense</name>
    <dbReference type="NCBI Taxonomy" id="411945"/>
    <lineage>
        <taxon>Bacteria</taxon>
        <taxon>Pseudomonadati</taxon>
        <taxon>Pseudomonadota</taxon>
        <taxon>Alphaproteobacteria</taxon>
        <taxon>Hyphomicrobiales</taxon>
        <taxon>Rhizobiaceae</taxon>
        <taxon>Rhizobium/Agrobacterium group</taxon>
        <taxon>Rhizobium</taxon>
    </lineage>
</organism>
<protein>
    <submittedName>
        <fullName evidence="2">Uncharacterized protein</fullName>
    </submittedName>
</protein>
<accession>A0ABU1SM13</accession>
<evidence type="ECO:0000256" key="1">
    <source>
        <dbReference type="SAM" id="SignalP"/>
    </source>
</evidence>
<reference evidence="2 3" key="1">
    <citation type="submission" date="2023-07" db="EMBL/GenBank/DDBJ databases">
        <title>Sorghum-associated microbial communities from plants grown in Nebraska, USA.</title>
        <authorList>
            <person name="Schachtman D."/>
        </authorList>
    </citation>
    <scope>NUCLEOTIDE SEQUENCE [LARGE SCALE GENOMIC DNA]</scope>
    <source>
        <strain evidence="2 3">3199</strain>
    </source>
</reference>
<gene>
    <name evidence="2" type="ORF">J2W52_001614</name>
</gene>
<keyword evidence="1" id="KW-0732">Signal</keyword>
<dbReference type="Proteomes" id="UP001250791">
    <property type="component" value="Unassembled WGS sequence"/>
</dbReference>
<sequence>MKRIIFATWVILLSVPTAFADFRVSTISNTPDITQNGLELIADPKFTAGFSAIPACNRPDSDAACATGSRYNLRSPAYPQNSSVQPAWDLAQWGSRTNFQETPTPYGVAFAWSTDTKRLAIYPDGTIEMAVDGVRELNGKYLSDRTSWPSLIASETIAAPGAYGRDVGNLTKMTKLLFNLDFRLLNDNVMKRQGYDQSRDALIFPINLTVQNLNRASAGYGEYVWLQVVAYDDRYITPNQVADKNMIDLGTKKLIYFVPSDAVTRDNVHRNQWAKFNGDVLPFAKRSVQFAFEKGLLKSQDLTDYSIGGINIGYELTGLNIATFQFRNLSLKAFY</sequence>
<feature type="chain" id="PRO_5046824986" evidence="1">
    <location>
        <begin position="21"/>
        <end position="335"/>
    </location>
</feature>
<evidence type="ECO:0000313" key="3">
    <source>
        <dbReference type="Proteomes" id="UP001250791"/>
    </source>
</evidence>
<dbReference type="RefSeq" id="WP_310229944.1">
    <property type="nucleotide sequence ID" value="NZ_JAVDUP010000002.1"/>
</dbReference>
<evidence type="ECO:0000313" key="2">
    <source>
        <dbReference type="EMBL" id="MDR6899999.1"/>
    </source>
</evidence>
<dbReference type="EMBL" id="JAVDUP010000002">
    <property type="protein sequence ID" value="MDR6899999.1"/>
    <property type="molecule type" value="Genomic_DNA"/>
</dbReference>